<proteinExistence type="predicted"/>
<organism evidence="2 3">
    <name type="scientific">Thanatephorus cucumeris (strain AG1-IB / isolate 7/3/14)</name>
    <name type="common">Lettuce bottom rot fungus</name>
    <name type="synonym">Rhizoctonia solani</name>
    <dbReference type="NCBI Taxonomy" id="1108050"/>
    <lineage>
        <taxon>Eukaryota</taxon>
        <taxon>Fungi</taxon>
        <taxon>Dikarya</taxon>
        <taxon>Basidiomycota</taxon>
        <taxon>Agaricomycotina</taxon>
        <taxon>Agaricomycetes</taxon>
        <taxon>Cantharellales</taxon>
        <taxon>Ceratobasidiaceae</taxon>
        <taxon>Rhizoctonia</taxon>
        <taxon>Rhizoctonia solani AG-1</taxon>
    </lineage>
</organism>
<dbReference type="OrthoDB" id="425534at2759"/>
<evidence type="ECO:0000259" key="1">
    <source>
        <dbReference type="Pfam" id="PF08386"/>
    </source>
</evidence>
<accession>A0A0B7FUK1</accession>
<dbReference type="Proteomes" id="UP000059188">
    <property type="component" value="Unassembled WGS sequence"/>
</dbReference>
<sequence length="248" mass="27233">MYNPKRWPYIAEELANYHDTLWSKQSSTNFKRVKPNITTLRRAGNSTNTGNVTSSDIATSYSFQGITCADAIDTNNVTTKDVFDMLVSTTRNVSPMFGPIWGDAGSYCHHWPVRAVERFTGPWNKTLSNTIIVIGNEADPITPLAAAKSVADALGDSAVLIEQDDYGVCVTTFFYSSAADGQNRDSTPPLRCIQTAALQDYFLTNKLPTQDIFCGTNQVLFPTSRGNVTKATVAEAKAASKIKERRLL</sequence>
<dbReference type="STRING" id="1108050.A0A0B7FUK1"/>
<dbReference type="EMBL" id="LN679139">
    <property type="protein sequence ID" value="CEL59923.1"/>
    <property type="molecule type" value="Genomic_DNA"/>
</dbReference>
<evidence type="ECO:0000313" key="3">
    <source>
        <dbReference type="Proteomes" id="UP000059188"/>
    </source>
</evidence>
<dbReference type="Pfam" id="PF08386">
    <property type="entry name" value="Abhydrolase_4"/>
    <property type="match status" value="1"/>
</dbReference>
<evidence type="ECO:0000313" key="2">
    <source>
        <dbReference type="EMBL" id="CEL59923.1"/>
    </source>
</evidence>
<keyword evidence="3" id="KW-1185">Reference proteome</keyword>
<feature type="domain" description="Peptidase S33 tripeptidyl aminopeptidase-like C-terminal" evidence="1">
    <location>
        <begin position="94"/>
        <end position="179"/>
    </location>
</feature>
<dbReference type="AlphaFoldDB" id="A0A0B7FUK1"/>
<dbReference type="InterPro" id="IPR013595">
    <property type="entry name" value="Pept_S33_TAP-like_C"/>
</dbReference>
<reference evidence="2 3" key="1">
    <citation type="submission" date="2014-11" db="EMBL/GenBank/DDBJ databases">
        <authorList>
            <person name="Wibberg Daniel"/>
        </authorList>
    </citation>
    <scope>NUCLEOTIDE SEQUENCE [LARGE SCALE GENOMIC DNA]</scope>
    <source>
        <strain evidence="2">Rhizoctonia solani AG1-IB 7/3/14</strain>
    </source>
</reference>
<protein>
    <recommendedName>
        <fullName evidence="1">Peptidase S33 tripeptidyl aminopeptidase-like C-terminal domain-containing protein</fullName>
    </recommendedName>
</protein>
<gene>
    <name evidence="2" type="ORF">RSOLAG1IB_09207</name>
</gene>
<name>A0A0B7FUK1_THACB</name>